<sequence>MDPDIERVEKTIQMLLLYFFIANLHLAYADPPNILCSNNSNYEANSPFQNNLVTLMSSLPSNASVSKISNTSTGIDPDKVYAQYMCLNYVTNESCRTCITAASEVIMQLCPGVKEAVVWGELCQLRYSNKTFLGHLDASGNIPQQNPKNISNPEQLILVVNKTLSSLIKQAAFDPSANMYATREVPFTGSDRFFSLVQCTTDLSPDDCYTCLEVAIANVTTCCSFSRGARVFSRSCYLRYELYAFYDGATDSSENQMTGKGMQGKQNMDNSHQYRRIDTIGASTFRLLHLPSSDENQDATMQGCFL</sequence>
<dbReference type="CDD" id="cd23509">
    <property type="entry name" value="Gnk2-like"/>
    <property type="match status" value="2"/>
</dbReference>
<feature type="signal peptide" evidence="3">
    <location>
        <begin position="1"/>
        <end position="29"/>
    </location>
</feature>
<dbReference type="Proteomes" id="UP001314170">
    <property type="component" value="Unassembled WGS sequence"/>
</dbReference>
<dbReference type="PANTHER" id="PTHR32099">
    <property type="entry name" value="CYSTEINE-RICH REPEAT SECRETORY PROTEIN"/>
    <property type="match status" value="1"/>
</dbReference>
<evidence type="ECO:0000256" key="2">
    <source>
        <dbReference type="ARBA" id="ARBA00022737"/>
    </source>
</evidence>
<comment type="caution">
    <text evidence="5">The sequence shown here is derived from an EMBL/GenBank/DDBJ whole genome shotgun (WGS) entry which is preliminary data.</text>
</comment>
<reference evidence="5 6" key="1">
    <citation type="submission" date="2024-01" db="EMBL/GenBank/DDBJ databases">
        <authorList>
            <person name="Waweru B."/>
        </authorList>
    </citation>
    <scope>NUCLEOTIDE SEQUENCE [LARGE SCALE GENOMIC DNA]</scope>
</reference>
<feature type="domain" description="Gnk2-homologous" evidence="4">
    <location>
        <begin position="30"/>
        <end position="132"/>
    </location>
</feature>
<name>A0AAV1SIP4_9ROSI</name>
<feature type="domain" description="Gnk2-homologous" evidence="4">
    <location>
        <begin position="138"/>
        <end position="245"/>
    </location>
</feature>
<evidence type="ECO:0000313" key="6">
    <source>
        <dbReference type="Proteomes" id="UP001314170"/>
    </source>
</evidence>
<evidence type="ECO:0000313" key="5">
    <source>
        <dbReference type="EMBL" id="CAK7350947.1"/>
    </source>
</evidence>
<protein>
    <recommendedName>
        <fullName evidence="4">Gnk2-homologous domain-containing protein</fullName>
    </recommendedName>
</protein>
<dbReference type="AlphaFoldDB" id="A0AAV1SIP4"/>
<evidence type="ECO:0000259" key="4">
    <source>
        <dbReference type="PROSITE" id="PS51473"/>
    </source>
</evidence>
<gene>
    <name evidence="5" type="ORF">DCAF_LOCUS23607</name>
</gene>
<keyword evidence="6" id="KW-1185">Reference proteome</keyword>
<dbReference type="Gene3D" id="3.30.430.20">
    <property type="entry name" value="Gnk2 domain, C-X8-C-X2-C motif"/>
    <property type="match status" value="2"/>
</dbReference>
<dbReference type="InterPro" id="IPR038408">
    <property type="entry name" value="GNK2_sf"/>
</dbReference>
<dbReference type="PANTHER" id="PTHR32099:SF105">
    <property type="entry name" value="CYSTEINE-RICH REPEAT SECRETORY PROTEIN 1"/>
    <property type="match status" value="1"/>
</dbReference>
<dbReference type="FunFam" id="3.30.430.20:FF:000002">
    <property type="entry name" value="Cysteine-rich receptor-like protein kinase 10"/>
    <property type="match status" value="1"/>
</dbReference>
<dbReference type="InterPro" id="IPR002902">
    <property type="entry name" value="GNK2"/>
</dbReference>
<organism evidence="5 6">
    <name type="scientific">Dovyalis caffra</name>
    <dbReference type="NCBI Taxonomy" id="77055"/>
    <lineage>
        <taxon>Eukaryota</taxon>
        <taxon>Viridiplantae</taxon>
        <taxon>Streptophyta</taxon>
        <taxon>Embryophyta</taxon>
        <taxon>Tracheophyta</taxon>
        <taxon>Spermatophyta</taxon>
        <taxon>Magnoliopsida</taxon>
        <taxon>eudicotyledons</taxon>
        <taxon>Gunneridae</taxon>
        <taxon>Pentapetalae</taxon>
        <taxon>rosids</taxon>
        <taxon>fabids</taxon>
        <taxon>Malpighiales</taxon>
        <taxon>Salicaceae</taxon>
        <taxon>Flacourtieae</taxon>
        <taxon>Dovyalis</taxon>
    </lineage>
</organism>
<evidence type="ECO:0000256" key="1">
    <source>
        <dbReference type="ARBA" id="ARBA00022729"/>
    </source>
</evidence>
<proteinExistence type="predicted"/>
<feature type="chain" id="PRO_5043449484" description="Gnk2-homologous domain-containing protein" evidence="3">
    <location>
        <begin position="30"/>
        <end position="306"/>
    </location>
</feature>
<evidence type="ECO:0000256" key="3">
    <source>
        <dbReference type="SAM" id="SignalP"/>
    </source>
</evidence>
<keyword evidence="2" id="KW-0677">Repeat</keyword>
<dbReference type="PROSITE" id="PS51473">
    <property type="entry name" value="GNK2"/>
    <property type="match status" value="2"/>
</dbReference>
<accession>A0AAV1SIP4</accession>
<keyword evidence="1 3" id="KW-0732">Signal</keyword>
<dbReference type="EMBL" id="CAWUPB010001184">
    <property type="protein sequence ID" value="CAK7350947.1"/>
    <property type="molecule type" value="Genomic_DNA"/>
</dbReference>
<dbReference type="Pfam" id="PF01657">
    <property type="entry name" value="Stress-antifung"/>
    <property type="match status" value="2"/>
</dbReference>